<evidence type="ECO:0000313" key="3">
    <source>
        <dbReference type="EMBL" id="PMD27440.1"/>
    </source>
</evidence>
<dbReference type="Proteomes" id="UP000235672">
    <property type="component" value="Unassembled WGS sequence"/>
</dbReference>
<evidence type="ECO:0000256" key="2">
    <source>
        <dbReference type="SAM" id="SignalP"/>
    </source>
</evidence>
<accession>A0A2J6QMF2</accession>
<proteinExistence type="predicted"/>
<gene>
    <name evidence="3" type="ORF">NA56DRAFT_654249</name>
</gene>
<evidence type="ECO:0000256" key="1">
    <source>
        <dbReference type="SAM" id="MobiDB-lite"/>
    </source>
</evidence>
<reference evidence="3 4" key="1">
    <citation type="submission" date="2016-05" db="EMBL/GenBank/DDBJ databases">
        <title>A degradative enzymes factory behind the ericoid mycorrhizal symbiosis.</title>
        <authorList>
            <consortium name="DOE Joint Genome Institute"/>
            <person name="Martino E."/>
            <person name="Morin E."/>
            <person name="Grelet G."/>
            <person name="Kuo A."/>
            <person name="Kohler A."/>
            <person name="Daghino S."/>
            <person name="Barry K."/>
            <person name="Choi C."/>
            <person name="Cichocki N."/>
            <person name="Clum A."/>
            <person name="Copeland A."/>
            <person name="Hainaut M."/>
            <person name="Haridas S."/>
            <person name="Labutti K."/>
            <person name="Lindquist E."/>
            <person name="Lipzen A."/>
            <person name="Khouja H.-R."/>
            <person name="Murat C."/>
            <person name="Ohm R."/>
            <person name="Olson A."/>
            <person name="Spatafora J."/>
            <person name="Veneault-Fourrey C."/>
            <person name="Henrissat B."/>
            <person name="Grigoriev I."/>
            <person name="Martin F."/>
            <person name="Perotto S."/>
        </authorList>
    </citation>
    <scope>NUCLEOTIDE SEQUENCE [LARGE SCALE GENOMIC DNA]</scope>
    <source>
        <strain evidence="3 4">UAMH 7357</strain>
    </source>
</reference>
<organism evidence="3 4">
    <name type="scientific">Hyaloscypha hepaticicola</name>
    <dbReference type="NCBI Taxonomy" id="2082293"/>
    <lineage>
        <taxon>Eukaryota</taxon>
        <taxon>Fungi</taxon>
        <taxon>Dikarya</taxon>
        <taxon>Ascomycota</taxon>
        <taxon>Pezizomycotina</taxon>
        <taxon>Leotiomycetes</taxon>
        <taxon>Helotiales</taxon>
        <taxon>Hyaloscyphaceae</taxon>
        <taxon>Hyaloscypha</taxon>
    </lineage>
</organism>
<feature type="signal peptide" evidence="2">
    <location>
        <begin position="1"/>
        <end position="16"/>
    </location>
</feature>
<feature type="chain" id="PRO_5014448463" description="Extracellular membrane protein CFEM domain-containing protein" evidence="2">
    <location>
        <begin position="17"/>
        <end position="175"/>
    </location>
</feature>
<evidence type="ECO:0008006" key="5">
    <source>
        <dbReference type="Google" id="ProtNLM"/>
    </source>
</evidence>
<keyword evidence="4" id="KW-1185">Reference proteome</keyword>
<feature type="region of interest" description="Disordered" evidence="1">
    <location>
        <begin position="104"/>
        <end position="151"/>
    </location>
</feature>
<dbReference type="EMBL" id="KZ613466">
    <property type="protein sequence ID" value="PMD27440.1"/>
    <property type="molecule type" value="Genomic_DNA"/>
</dbReference>
<dbReference type="OrthoDB" id="2507140at2759"/>
<name>A0A2J6QMF2_9HELO</name>
<evidence type="ECO:0000313" key="4">
    <source>
        <dbReference type="Proteomes" id="UP000235672"/>
    </source>
</evidence>
<dbReference type="STRING" id="1745343.A0A2J6QMF2"/>
<dbReference type="AlphaFoldDB" id="A0A2J6QMF2"/>
<protein>
    <recommendedName>
        <fullName evidence="5">Extracellular membrane protein CFEM domain-containing protein</fullName>
    </recommendedName>
</protein>
<sequence>MYISLLPISLLLSVAAAQTTLSSTTSSTACAAQPVMDSCYASTSAIAQACATTDYSCLCSKWNDVLTCFLQCPNDPRYAATLSSHETYCNDEVAYGTTTSAPISRPVSAAPSSATTSGSSGAQTTDSGGVRVASSSTASGTGASSTGTSKNGAEGLAIGAGSVLMGVAGLVGAFL</sequence>
<feature type="compositionally biased region" description="Low complexity" evidence="1">
    <location>
        <begin position="108"/>
        <end position="149"/>
    </location>
</feature>
<keyword evidence="2" id="KW-0732">Signal</keyword>